<feature type="domain" description="Helicase C-terminal" evidence="6">
    <location>
        <begin position="810"/>
        <end position="963"/>
    </location>
</feature>
<name>A0ABR3FJ47_9AGAR</name>
<evidence type="ECO:0000256" key="4">
    <source>
        <dbReference type="ARBA" id="ARBA00022840"/>
    </source>
</evidence>
<dbReference type="PANTHER" id="PTHR45626">
    <property type="entry name" value="TRANSCRIPTION TERMINATION FACTOR 2-RELATED"/>
    <property type="match status" value="1"/>
</dbReference>
<feature type="compositionally biased region" description="Low complexity" evidence="5">
    <location>
        <begin position="1516"/>
        <end position="1532"/>
    </location>
</feature>
<dbReference type="SUPFAM" id="SSF52540">
    <property type="entry name" value="P-loop containing nucleoside triphosphate hydrolases"/>
    <property type="match status" value="2"/>
</dbReference>
<dbReference type="CDD" id="cd18793">
    <property type="entry name" value="SF2_C_SNF"/>
    <property type="match status" value="1"/>
</dbReference>
<dbReference type="Gene3D" id="3.40.50.10810">
    <property type="entry name" value="Tandem AAA-ATPase domain"/>
    <property type="match status" value="1"/>
</dbReference>
<feature type="compositionally biased region" description="Basic and acidic residues" evidence="5">
    <location>
        <begin position="1429"/>
        <end position="1438"/>
    </location>
</feature>
<feature type="compositionally biased region" description="Polar residues" evidence="5">
    <location>
        <begin position="1366"/>
        <end position="1399"/>
    </location>
</feature>
<comment type="caution">
    <text evidence="7">The sequence shown here is derived from an EMBL/GenBank/DDBJ whole genome shotgun (WGS) entry which is preliminary data.</text>
</comment>
<dbReference type="PROSITE" id="PS00690">
    <property type="entry name" value="DEAH_ATP_HELICASE"/>
    <property type="match status" value="1"/>
</dbReference>
<dbReference type="InterPro" id="IPR014001">
    <property type="entry name" value="Helicase_ATP-bd"/>
</dbReference>
<feature type="compositionally biased region" description="Polar residues" evidence="5">
    <location>
        <begin position="1106"/>
        <end position="1117"/>
    </location>
</feature>
<feature type="compositionally biased region" description="Low complexity" evidence="5">
    <location>
        <begin position="1553"/>
        <end position="1565"/>
    </location>
</feature>
<proteinExistence type="predicted"/>
<feature type="compositionally biased region" description="Basic and acidic residues" evidence="5">
    <location>
        <begin position="1447"/>
        <end position="1472"/>
    </location>
</feature>
<dbReference type="InterPro" id="IPR038718">
    <property type="entry name" value="SNF2-like_sf"/>
</dbReference>
<evidence type="ECO:0000256" key="5">
    <source>
        <dbReference type="SAM" id="MobiDB-lite"/>
    </source>
</evidence>
<feature type="compositionally biased region" description="Acidic residues" evidence="5">
    <location>
        <begin position="979"/>
        <end position="991"/>
    </location>
</feature>
<evidence type="ECO:0000256" key="1">
    <source>
        <dbReference type="ARBA" id="ARBA00004123"/>
    </source>
</evidence>
<dbReference type="InterPro" id="IPR001650">
    <property type="entry name" value="Helicase_C-like"/>
</dbReference>
<dbReference type="InterPro" id="IPR000330">
    <property type="entry name" value="SNF2_N"/>
</dbReference>
<organism evidence="7 8">
    <name type="scientific">Marasmius crinis-equi</name>
    <dbReference type="NCBI Taxonomy" id="585013"/>
    <lineage>
        <taxon>Eukaryota</taxon>
        <taxon>Fungi</taxon>
        <taxon>Dikarya</taxon>
        <taxon>Basidiomycota</taxon>
        <taxon>Agaricomycotina</taxon>
        <taxon>Agaricomycetes</taxon>
        <taxon>Agaricomycetidae</taxon>
        <taxon>Agaricales</taxon>
        <taxon>Marasmiineae</taxon>
        <taxon>Marasmiaceae</taxon>
        <taxon>Marasmius</taxon>
    </lineage>
</organism>
<feature type="region of interest" description="Disordered" evidence="5">
    <location>
        <begin position="977"/>
        <end position="1613"/>
    </location>
</feature>
<dbReference type="EMBL" id="JBAHYK010000316">
    <property type="protein sequence ID" value="KAL0575320.1"/>
    <property type="molecule type" value="Genomic_DNA"/>
</dbReference>
<dbReference type="InterPro" id="IPR050628">
    <property type="entry name" value="SNF2_RAD54_helicase_TF"/>
</dbReference>
<feature type="compositionally biased region" description="Polar residues" evidence="5">
    <location>
        <begin position="1146"/>
        <end position="1161"/>
    </location>
</feature>
<feature type="compositionally biased region" description="Polar residues" evidence="5">
    <location>
        <begin position="1474"/>
        <end position="1485"/>
    </location>
</feature>
<reference evidence="7 8" key="1">
    <citation type="submission" date="2024-02" db="EMBL/GenBank/DDBJ databases">
        <title>A draft genome for the cacao thread blight pathogen Marasmius crinis-equi.</title>
        <authorList>
            <person name="Cohen S.P."/>
            <person name="Baruah I.K."/>
            <person name="Amoako-Attah I."/>
            <person name="Bukari Y."/>
            <person name="Meinhardt L.W."/>
            <person name="Bailey B.A."/>
        </authorList>
    </citation>
    <scope>NUCLEOTIDE SEQUENCE [LARGE SCALE GENOMIC DNA]</scope>
    <source>
        <strain evidence="7 8">GH-76</strain>
    </source>
</reference>
<dbReference type="Pfam" id="PF00271">
    <property type="entry name" value="Helicase_C"/>
    <property type="match status" value="1"/>
</dbReference>
<dbReference type="PROSITE" id="PS51194">
    <property type="entry name" value="HELICASE_CTER"/>
    <property type="match status" value="1"/>
</dbReference>
<feature type="compositionally biased region" description="Basic and acidic residues" evidence="5">
    <location>
        <begin position="1256"/>
        <end position="1265"/>
    </location>
</feature>
<sequence length="1613" mass="179169">MPTKTVTQVLAELHQLRKELPWSLPTFQEHTGVTHGLFPDNEADLPFLHHRPGKKKSKKRWTRQNSDDVQSFYQSFYAQPTEADATAFMKTTKHPGKLFLDKWVNDNYQSWGLHDIIMQTLKEAGVHPFQLLLAEQSVTPFPNSKDFIPLVREEVAMKIFGPEIFPPGSNLLPSSFRYVPAVFINRSWVRVRVKSKNDIKRLETLKEKAYEAFEHVQTLENPTKADVRKVIAAVADWKKLCDNYLVEENRQEMEKMMSSLHALLNEMGVSVPILGTSKAKGSSRKFTPLASEDDIAELSNLFDEYFNHAPSDEPPLQPRPDPELLAALREDGAIGMEVEATMSPEQLGRALGYRNGLPFQFNEQRHANGMTVWDHPEAFKSADISPLRLFWHQLAGLHSIIRNCTTPRDAKKPSTPGMLIADEVGLGKTALCLMVIAFVNQVLLLRKSKNNLPMPPILENRTDNFNPEHPHLIVVPGTLRDQWAHEVKTLFRPSGVDIFFYDGIRSDKQGFWDVDGPYHSSRHSAHNRIILTTQAAIRQDFQLVYGTGTFDKKNPWSVPKAMRGAAGTLYGQRYGVVIFDEAHEYRNDGVKHLSALQLASLADLSMVASGTPLHTSPKDIVALSRIVGAQKFFDPSMASIVKADQAELQKARREEDPDYLKALQIKTTRRYQGLLLPNMLRRTTKTLRWDGKPLLHLPPYKPITLYVELTEREYDIIDPLLEEAKENANTGNENGISATRFYHKYRMGVNYAKADPTAPNPTFESLEAWEAEKSTKMDTCAQIIYHYLSHDDIEDVTMKKGGIDFPPPPPVPKGSEPPQTRKIIVYAAFPSMSSIFRNVLELYGIECVYIDGTQTLEKRNEMINEFKRAGGPRVLIFSSVGSVGLNLSVADVVLFLDQPWSAQDEEQMRARAHRQPQTREVKVISVLALKTADTIINTMARQKKDMFEAFVNKDLAHELQKLLSGFTVYAKDPSLDDPSFIDDGDEEESDSPDGGNRSSRARPKVKASEAPKKKSKKVSVPSKPARTDVSTDGRDVAIEAKGLKKKSAKQIVASQPVSADVVMDRDESDRPIKSSKKNKGKDVQRSGEDPESLSRLMKKGGKTKSEVSQPQAKQLNTAPVEAIKPRKLSIAKKLKSKAVISDDESSIFNESTGASASAAEQQQKHRTGPSTSAGKQRAPSRQDSSSDAEMAEYRDPSDRDEEGLLSFWEGQDDHSSIDERDVPLPDTSDSDGMMLVSSEGEMDIDEPFHHAQPTIARERIPERRPNPRKSVVQAYETSTPSRSAASALSFTRSPHSPPTAPPPKRAKTELQTGGLARRLDFAGQVKARKKVPSSQDDEDDLFGPVPQDDDEDDDIFSAFPAPARSTVASTSSQRTAKKTVGSSATQRPIETVHPGSTSTKAHERLQARDSTEALDKHPRSGNFVAVGQFKDRRRERETASTTLELSSSRKKETTRVDDPQKRSVIIQDDRSRPVKSSGSAISSNPPAVKSGSLKEGKPNPFAKSKGPNPVLKVAQSAAAPPKPAVTKPSASSQRPLPERASSSKIPLRQAGPSHASAATQSSSHTRPAARPSHRQPKLLEGDSDEEDSDEEEEPPRPSIVLGRSALGQHRPRG</sequence>
<dbReference type="Gene3D" id="3.40.50.300">
    <property type="entry name" value="P-loop containing nucleotide triphosphate hydrolases"/>
    <property type="match status" value="1"/>
</dbReference>
<evidence type="ECO:0000313" key="7">
    <source>
        <dbReference type="EMBL" id="KAL0575320.1"/>
    </source>
</evidence>
<feature type="compositionally biased region" description="Basic residues" evidence="5">
    <location>
        <begin position="1125"/>
        <end position="1136"/>
    </location>
</feature>
<comment type="subcellular location">
    <subcellularLocation>
        <location evidence="1">Nucleus</location>
    </subcellularLocation>
</comment>
<feature type="compositionally biased region" description="Basic and acidic residues" evidence="5">
    <location>
        <begin position="1211"/>
        <end position="1223"/>
    </location>
</feature>
<evidence type="ECO:0000256" key="3">
    <source>
        <dbReference type="ARBA" id="ARBA00022801"/>
    </source>
</evidence>
<feature type="compositionally biased region" description="Basic and acidic residues" evidence="5">
    <location>
        <begin position="1062"/>
        <end position="1072"/>
    </location>
</feature>
<feature type="compositionally biased region" description="Basic and acidic residues" evidence="5">
    <location>
        <begin position="1025"/>
        <end position="1042"/>
    </location>
</feature>
<evidence type="ECO:0000313" key="8">
    <source>
        <dbReference type="Proteomes" id="UP001465976"/>
    </source>
</evidence>
<feature type="compositionally biased region" description="Acidic residues" evidence="5">
    <location>
        <begin position="1581"/>
        <end position="1593"/>
    </location>
</feature>
<dbReference type="Pfam" id="PF00176">
    <property type="entry name" value="SNF2-rel_dom"/>
    <property type="match status" value="1"/>
</dbReference>
<feature type="compositionally biased region" description="Polar residues" evidence="5">
    <location>
        <begin position="1275"/>
        <end position="1290"/>
    </location>
</feature>
<dbReference type="InterPro" id="IPR049730">
    <property type="entry name" value="SNF2/RAD54-like_C"/>
</dbReference>
<evidence type="ECO:0000259" key="6">
    <source>
        <dbReference type="PROSITE" id="PS51194"/>
    </source>
</evidence>
<protein>
    <recommendedName>
        <fullName evidence="6">Helicase C-terminal domain-containing protein</fullName>
    </recommendedName>
</protein>
<keyword evidence="4" id="KW-0067">ATP-binding</keyword>
<dbReference type="SMART" id="SM00487">
    <property type="entry name" value="DEXDc"/>
    <property type="match status" value="1"/>
</dbReference>
<keyword evidence="3" id="KW-0378">Hydrolase</keyword>
<dbReference type="InterPro" id="IPR027417">
    <property type="entry name" value="P-loop_NTPase"/>
</dbReference>
<feature type="compositionally biased region" description="Acidic residues" evidence="5">
    <location>
        <begin position="1335"/>
        <end position="1355"/>
    </location>
</feature>
<keyword evidence="8" id="KW-1185">Reference proteome</keyword>
<keyword evidence="2" id="KW-0547">Nucleotide-binding</keyword>
<dbReference type="SMART" id="SM00490">
    <property type="entry name" value="HELICc"/>
    <property type="match status" value="1"/>
</dbReference>
<accession>A0ABR3FJ47</accession>
<evidence type="ECO:0000256" key="2">
    <source>
        <dbReference type="ARBA" id="ARBA00022741"/>
    </source>
</evidence>
<dbReference type="InterPro" id="IPR002464">
    <property type="entry name" value="DNA/RNA_helicase_DEAH_CS"/>
</dbReference>
<feature type="compositionally biased region" description="Basic and acidic residues" evidence="5">
    <location>
        <begin position="1400"/>
        <end position="1418"/>
    </location>
</feature>
<dbReference type="Proteomes" id="UP001465976">
    <property type="component" value="Unassembled WGS sequence"/>
</dbReference>
<gene>
    <name evidence="7" type="ORF">V5O48_006649</name>
</gene>
<feature type="compositionally biased region" description="Polar residues" evidence="5">
    <location>
        <begin position="1168"/>
        <end position="1187"/>
    </location>
</feature>